<accession>A0A4R5W9U8</accession>
<keyword evidence="1" id="KW-0418">Kinase</keyword>
<proteinExistence type="predicted"/>
<comment type="caution">
    <text evidence="1">The sequence shown here is derived from an EMBL/GenBank/DDBJ whole genome shotgun (WGS) entry which is preliminary data.</text>
</comment>
<reference evidence="1 2" key="1">
    <citation type="submission" date="2019-01" db="EMBL/GenBank/DDBJ databases">
        <title>High-quality-draft genome sequences of five non-tuberculosis mycobacteriaceae isolated from a nosocomial environment.</title>
        <authorList>
            <person name="Tiago I."/>
            <person name="Alarico S."/>
            <person name="Pereira S.G."/>
            <person name="Coelho C."/>
            <person name="Maranha A."/>
            <person name="Empadinhas N."/>
        </authorList>
    </citation>
    <scope>NUCLEOTIDE SEQUENCE [LARGE SCALE GENOMIC DNA]</scope>
    <source>
        <strain evidence="1 2">24AIII</strain>
    </source>
</reference>
<dbReference type="GO" id="GO:0004674">
    <property type="term" value="F:protein serine/threonine kinase activity"/>
    <property type="evidence" value="ECO:0007669"/>
    <property type="project" value="UniProtKB-KW"/>
</dbReference>
<dbReference type="EMBL" id="SDLO01000029">
    <property type="protein sequence ID" value="TDK84977.1"/>
    <property type="molecule type" value="Genomic_DNA"/>
</dbReference>
<dbReference type="InterPro" id="IPR036249">
    <property type="entry name" value="Thioredoxin-like_sf"/>
</dbReference>
<evidence type="ECO:0000313" key="2">
    <source>
        <dbReference type="Proteomes" id="UP000294929"/>
    </source>
</evidence>
<dbReference type="AlphaFoldDB" id="A0A4R5W9U8"/>
<sequence length="217" mass="23200">MNVNWRGVLGVVVGLLIGLLMGGPIAGQAHAAAATPAGDVISIGDPHALGQIDLYLDPICPFSGKLIRSDGEELGRRIDNGALRVNVRFVNFLEKYSASGTYDQRAIYAAFVTAGESKSSEVAWRFIQQIFAKENQPREGGDTDLSNDQLAELAGRAGAPQSAQDLIRLGLPVGYDSKVIAANNLKLLHEFPEPGVPLVVIDGQVVNDEEWLSRLPA</sequence>
<organism evidence="1 2">
    <name type="scientific">Mycolicibacterium mucogenicum</name>
    <name type="common">Mycobacterium mucogenicum</name>
    <dbReference type="NCBI Taxonomy" id="56689"/>
    <lineage>
        <taxon>Bacteria</taxon>
        <taxon>Bacillati</taxon>
        <taxon>Actinomycetota</taxon>
        <taxon>Actinomycetes</taxon>
        <taxon>Mycobacteriales</taxon>
        <taxon>Mycobacteriaceae</taxon>
        <taxon>Mycolicibacterium</taxon>
    </lineage>
</organism>
<gene>
    <name evidence="1" type="ORF">EUA03_24280</name>
</gene>
<dbReference type="Proteomes" id="UP000294929">
    <property type="component" value="Unassembled WGS sequence"/>
</dbReference>
<name>A0A4R5W9U8_MYCMU</name>
<dbReference type="SUPFAM" id="SSF52833">
    <property type="entry name" value="Thioredoxin-like"/>
    <property type="match status" value="1"/>
</dbReference>
<keyword evidence="1" id="KW-0723">Serine/threonine-protein kinase</keyword>
<evidence type="ECO:0000313" key="1">
    <source>
        <dbReference type="EMBL" id="TDK84977.1"/>
    </source>
</evidence>
<keyword evidence="1" id="KW-0808">Transferase</keyword>
<protein>
    <submittedName>
        <fullName evidence="1">Serine/threonine protein kinase</fullName>
    </submittedName>
</protein>
<dbReference type="Gene3D" id="3.40.30.10">
    <property type="entry name" value="Glutaredoxin"/>
    <property type="match status" value="1"/>
</dbReference>